<evidence type="ECO:0008006" key="3">
    <source>
        <dbReference type="Google" id="ProtNLM"/>
    </source>
</evidence>
<accession>A0A6M3K1Y6</accession>
<evidence type="ECO:0000313" key="2">
    <source>
        <dbReference type="EMBL" id="QJA75728.1"/>
    </source>
</evidence>
<dbReference type="InterPro" id="IPR036397">
    <property type="entry name" value="RNaseH_sf"/>
</dbReference>
<organism evidence="2">
    <name type="scientific">viral metagenome</name>
    <dbReference type="NCBI Taxonomy" id="1070528"/>
    <lineage>
        <taxon>unclassified sequences</taxon>
        <taxon>metagenomes</taxon>
        <taxon>organismal metagenomes</taxon>
    </lineage>
</organism>
<dbReference type="EMBL" id="MT142181">
    <property type="protein sequence ID" value="QJA75728.1"/>
    <property type="molecule type" value="Genomic_DNA"/>
</dbReference>
<sequence length="214" mass="24783">MVKKLTAEQKREKFKVNSRVLKRFIKTKNIKLGIDLGTILTGVYCSDFGSLLIEGGNGKIIERIIRIDNVLLQNLKAMKYKKTIAIIEDYAYQSKMTQMAEISGVIKTSLFKLKIPYLLVATTTIKKFVLGPSRGAKTSKKYSPMLMETLDRWGVKFVNDDLCDSYCMVQFLEYLEAFLFNKKVIDHQKQRDLFNWEKDMFFNFVVNRGEPVYG</sequence>
<protein>
    <recommendedName>
        <fullName evidence="3">Holliday junction resolvase RuvC</fullName>
    </recommendedName>
</protein>
<evidence type="ECO:0000313" key="1">
    <source>
        <dbReference type="EMBL" id="QJA63061.1"/>
    </source>
</evidence>
<dbReference type="EMBL" id="MT141489">
    <property type="protein sequence ID" value="QJA63061.1"/>
    <property type="molecule type" value="Genomic_DNA"/>
</dbReference>
<dbReference type="SUPFAM" id="SSF53098">
    <property type="entry name" value="Ribonuclease H-like"/>
    <property type="match status" value="1"/>
</dbReference>
<dbReference type="GO" id="GO:0003676">
    <property type="term" value="F:nucleic acid binding"/>
    <property type="evidence" value="ECO:0007669"/>
    <property type="project" value="InterPro"/>
</dbReference>
<dbReference type="InterPro" id="IPR012337">
    <property type="entry name" value="RNaseH-like_sf"/>
</dbReference>
<gene>
    <name evidence="2" type="ORF">MM415A01719_0014</name>
    <name evidence="1" type="ORF">MM415B00659_0015</name>
</gene>
<dbReference type="AlphaFoldDB" id="A0A6M3K1Y6"/>
<dbReference type="Gene3D" id="3.30.420.10">
    <property type="entry name" value="Ribonuclease H-like superfamily/Ribonuclease H"/>
    <property type="match status" value="1"/>
</dbReference>
<name>A0A6M3K1Y6_9ZZZZ</name>
<reference evidence="2" key="1">
    <citation type="submission" date="2020-03" db="EMBL/GenBank/DDBJ databases">
        <title>The deep terrestrial virosphere.</title>
        <authorList>
            <person name="Holmfeldt K."/>
            <person name="Nilsson E."/>
            <person name="Simone D."/>
            <person name="Lopez-Fernandez M."/>
            <person name="Wu X."/>
            <person name="de Brujin I."/>
            <person name="Lundin D."/>
            <person name="Andersson A."/>
            <person name="Bertilsson S."/>
            <person name="Dopson M."/>
        </authorList>
    </citation>
    <scope>NUCLEOTIDE SEQUENCE</scope>
    <source>
        <strain evidence="2">MM415A01719</strain>
        <strain evidence="1">MM415B00659</strain>
    </source>
</reference>
<proteinExistence type="predicted"/>